<feature type="domain" description="PAC" evidence="3">
    <location>
        <begin position="105"/>
        <end position="159"/>
    </location>
</feature>
<dbReference type="PROSITE" id="PS50883">
    <property type="entry name" value="EAL"/>
    <property type="match status" value="1"/>
</dbReference>
<dbReference type="Pfam" id="PF00563">
    <property type="entry name" value="EAL"/>
    <property type="match status" value="1"/>
</dbReference>
<evidence type="ECO:0000259" key="5">
    <source>
        <dbReference type="PROSITE" id="PS50887"/>
    </source>
</evidence>
<proteinExistence type="predicted"/>
<dbReference type="InterPro" id="IPR035919">
    <property type="entry name" value="EAL_sf"/>
</dbReference>
<organism evidence="7 9">
    <name type="scientific">Colwellia hornerae</name>
    <dbReference type="NCBI Taxonomy" id="89402"/>
    <lineage>
        <taxon>Bacteria</taxon>
        <taxon>Pseudomonadati</taxon>
        <taxon>Pseudomonadota</taxon>
        <taxon>Gammaproteobacteria</taxon>
        <taxon>Alteromonadales</taxon>
        <taxon>Colwelliaceae</taxon>
        <taxon>Colwellia</taxon>
    </lineage>
</organism>
<dbReference type="CDD" id="cd01949">
    <property type="entry name" value="GGDEF"/>
    <property type="match status" value="1"/>
</dbReference>
<dbReference type="InterPro" id="IPR001633">
    <property type="entry name" value="EAL_dom"/>
</dbReference>
<dbReference type="InterPro" id="IPR052155">
    <property type="entry name" value="Biofilm_reg_signaling"/>
</dbReference>
<dbReference type="EMBL" id="VOLR01000011">
    <property type="protein sequence ID" value="TWX59700.1"/>
    <property type="molecule type" value="Genomic_DNA"/>
</dbReference>
<dbReference type="EMBL" id="VOLQ01000007">
    <property type="protein sequence ID" value="TWX69428.1"/>
    <property type="molecule type" value="Genomic_DNA"/>
</dbReference>
<dbReference type="InterPro" id="IPR029787">
    <property type="entry name" value="Nucleotide_cyclase"/>
</dbReference>
<dbReference type="SMART" id="SM00091">
    <property type="entry name" value="PAS"/>
    <property type="match status" value="1"/>
</dbReference>
<dbReference type="PROSITE" id="PS50113">
    <property type="entry name" value="PAC"/>
    <property type="match status" value="1"/>
</dbReference>
<feature type="domain" description="EAL" evidence="4">
    <location>
        <begin position="333"/>
        <end position="589"/>
    </location>
</feature>
<dbReference type="InterPro" id="IPR000160">
    <property type="entry name" value="GGDEF_dom"/>
</dbReference>
<accession>A0A5C6QL95</accession>
<comment type="cofactor">
    <cofactor evidence="1">
        <name>Mg(2+)</name>
        <dbReference type="ChEBI" id="CHEBI:18420"/>
    </cofactor>
</comment>
<evidence type="ECO:0000256" key="1">
    <source>
        <dbReference type="ARBA" id="ARBA00001946"/>
    </source>
</evidence>
<keyword evidence="8" id="KW-1185">Reference proteome</keyword>
<dbReference type="Gene3D" id="3.30.450.20">
    <property type="entry name" value="PAS domain"/>
    <property type="match status" value="1"/>
</dbReference>
<dbReference type="GO" id="GO:0003824">
    <property type="term" value="F:catalytic activity"/>
    <property type="evidence" value="ECO:0007669"/>
    <property type="project" value="UniProtKB-ARBA"/>
</dbReference>
<dbReference type="FunFam" id="3.30.70.270:FF:000001">
    <property type="entry name" value="Diguanylate cyclase domain protein"/>
    <property type="match status" value="1"/>
</dbReference>
<evidence type="ECO:0000259" key="4">
    <source>
        <dbReference type="PROSITE" id="PS50883"/>
    </source>
</evidence>
<evidence type="ECO:0000313" key="6">
    <source>
        <dbReference type="EMBL" id="TWX59700.1"/>
    </source>
</evidence>
<dbReference type="Gene3D" id="3.30.70.270">
    <property type="match status" value="1"/>
</dbReference>
<dbReference type="SUPFAM" id="SSF55785">
    <property type="entry name" value="PYP-like sensor domain (PAS domain)"/>
    <property type="match status" value="1"/>
</dbReference>
<dbReference type="PROSITE" id="PS50112">
    <property type="entry name" value="PAS"/>
    <property type="match status" value="1"/>
</dbReference>
<evidence type="ECO:0000313" key="7">
    <source>
        <dbReference type="EMBL" id="TWX69428.1"/>
    </source>
</evidence>
<dbReference type="SUPFAM" id="SSF55073">
    <property type="entry name" value="Nucleotide cyclase"/>
    <property type="match status" value="1"/>
</dbReference>
<feature type="domain" description="PAS" evidence="2">
    <location>
        <begin position="31"/>
        <end position="80"/>
    </location>
</feature>
<dbReference type="InterPro" id="IPR043128">
    <property type="entry name" value="Rev_trsase/Diguanyl_cyclase"/>
</dbReference>
<dbReference type="InterPro" id="IPR035965">
    <property type="entry name" value="PAS-like_dom_sf"/>
</dbReference>
<dbReference type="OrthoDB" id="9176779at2"/>
<dbReference type="PROSITE" id="PS50887">
    <property type="entry name" value="GGDEF"/>
    <property type="match status" value="1"/>
</dbReference>
<evidence type="ECO:0000313" key="8">
    <source>
        <dbReference type="Proteomes" id="UP000321525"/>
    </source>
</evidence>
<dbReference type="Gene3D" id="3.20.20.450">
    <property type="entry name" value="EAL domain"/>
    <property type="match status" value="1"/>
</dbReference>
<evidence type="ECO:0000313" key="9">
    <source>
        <dbReference type="Proteomes" id="UP000321917"/>
    </source>
</evidence>
<dbReference type="NCBIfam" id="TIGR00254">
    <property type="entry name" value="GGDEF"/>
    <property type="match status" value="1"/>
</dbReference>
<dbReference type="SUPFAM" id="SSF141868">
    <property type="entry name" value="EAL domain-like"/>
    <property type="match status" value="1"/>
</dbReference>
<dbReference type="PANTHER" id="PTHR44757:SF2">
    <property type="entry name" value="BIOFILM ARCHITECTURE MAINTENANCE PROTEIN MBAA"/>
    <property type="match status" value="1"/>
</dbReference>
<sequence length="596" mass="66486">MHFYAKLADIISTSSFSAIKQSRLLAERKLSEEKLKLAASVFTHARESIAITDASGVILDVNHTFSKTTGYSLEESMGNNPRIFQSGLQSSEFYVEMWQALLKEGYWSGEIWNRRKNDEIYAEFKTISAVSDENGVTTHYVALGYDITPMKAHQDQLEHIAHYDILTNLPNRVLLSDRLSQAKLHCKRHGKSLAVVFLDLDGFKHVNDTHGHDVGDELLITLSARMKAALREGDSLARIGGDEFVAVLTDLTTVDDCEPILERFLLAASEPATIGDVVLNVSASIGVTLYPQDNVDADLLMRHADQAMYVAKESGKNRYHLFDTVQDDAIKIRRESLEAIRSALDNQQFVLHYQPKVNMRTGKVIGTEALIRWQHPERGLLNPIEFLPIIESNPMMIEVGEWVIDATLTQISQWLAMGVDIPVNTSVNIAAVQLQQPEFTQRLTALLAAHPHVEPRYLELEVLETSALDDVAHISDIMTDCLALGVNFALDDFGTGYSSLTYLRRLPANLIKIDQSFVRDMLDNADDLAIVESVIALAKSFKREVIAEGVETVEHGTALIKMGCDLAQGYGIAKPMPASDFPAWLSHWRPDVSWQT</sequence>
<evidence type="ECO:0000259" key="3">
    <source>
        <dbReference type="PROSITE" id="PS50113"/>
    </source>
</evidence>
<dbReference type="InterPro" id="IPR000700">
    <property type="entry name" value="PAS-assoc_C"/>
</dbReference>
<dbReference type="InterPro" id="IPR000014">
    <property type="entry name" value="PAS"/>
</dbReference>
<dbReference type="AlphaFoldDB" id="A0A5C6QL95"/>
<protein>
    <submittedName>
        <fullName evidence="7">EAL domain-containing protein</fullName>
    </submittedName>
</protein>
<reference evidence="7 9" key="1">
    <citation type="submission" date="2019-07" db="EMBL/GenBank/DDBJ databases">
        <title>Genomes of sea-ice associated Colwellia species.</title>
        <authorList>
            <person name="Bowman J.P."/>
        </authorList>
    </citation>
    <scope>NUCLEOTIDE SEQUENCE [LARGE SCALE GENOMIC DNA]</scope>
    <source>
        <strain evidence="6 8">ACAM 607</strain>
        <strain evidence="7 9">IC036</strain>
    </source>
</reference>
<dbReference type="CDD" id="cd00130">
    <property type="entry name" value="PAS"/>
    <property type="match status" value="1"/>
</dbReference>
<dbReference type="SMART" id="SM00267">
    <property type="entry name" value="GGDEF"/>
    <property type="match status" value="1"/>
</dbReference>
<dbReference type="PANTHER" id="PTHR44757">
    <property type="entry name" value="DIGUANYLATE CYCLASE DGCP"/>
    <property type="match status" value="1"/>
</dbReference>
<dbReference type="SMART" id="SM00052">
    <property type="entry name" value="EAL"/>
    <property type="match status" value="1"/>
</dbReference>
<dbReference type="CDD" id="cd01948">
    <property type="entry name" value="EAL"/>
    <property type="match status" value="1"/>
</dbReference>
<dbReference type="Pfam" id="PF13426">
    <property type="entry name" value="PAS_9"/>
    <property type="match status" value="1"/>
</dbReference>
<evidence type="ECO:0000259" key="2">
    <source>
        <dbReference type="PROSITE" id="PS50112"/>
    </source>
</evidence>
<name>A0A5C6QL95_9GAMM</name>
<dbReference type="NCBIfam" id="TIGR00229">
    <property type="entry name" value="sensory_box"/>
    <property type="match status" value="1"/>
</dbReference>
<dbReference type="Proteomes" id="UP000321525">
    <property type="component" value="Unassembled WGS sequence"/>
</dbReference>
<dbReference type="Pfam" id="PF00990">
    <property type="entry name" value="GGDEF"/>
    <property type="match status" value="1"/>
</dbReference>
<dbReference type="Proteomes" id="UP000321917">
    <property type="component" value="Unassembled WGS sequence"/>
</dbReference>
<gene>
    <name evidence="6" type="ORF">ESZ26_09240</name>
    <name evidence="7" type="ORF">ESZ27_05240</name>
</gene>
<comment type="caution">
    <text evidence="7">The sequence shown here is derived from an EMBL/GenBank/DDBJ whole genome shotgun (WGS) entry which is preliminary data.</text>
</comment>
<feature type="domain" description="GGDEF" evidence="5">
    <location>
        <begin position="191"/>
        <end position="324"/>
    </location>
</feature>